<dbReference type="KEGG" id="apre:CNX65_33450"/>
<feature type="transmembrane region" description="Helical" evidence="1">
    <location>
        <begin position="168"/>
        <end position="188"/>
    </location>
</feature>
<keyword evidence="1" id="KW-0472">Membrane</keyword>
<accession>A0A290ZF63</accession>
<dbReference type="Proteomes" id="UP000218505">
    <property type="component" value="Chromosome"/>
</dbReference>
<gene>
    <name evidence="2" type="ORF">CNX65_33450</name>
</gene>
<organism evidence="2 3">
    <name type="scientific">Actinosynnema pretiosum</name>
    <dbReference type="NCBI Taxonomy" id="42197"/>
    <lineage>
        <taxon>Bacteria</taxon>
        <taxon>Bacillati</taxon>
        <taxon>Actinomycetota</taxon>
        <taxon>Actinomycetes</taxon>
        <taxon>Pseudonocardiales</taxon>
        <taxon>Pseudonocardiaceae</taxon>
        <taxon>Actinosynnema</taxon>
    </lineage>
</organism>
<protein>
    <submittedName>
        <fullName evidence="2">Uncharacterized protein</fullName>
    </submittedName>
</protein>
<evidence type="ECO:0000313" key="3">
    <source>
        <dbReference type="Proteomes" id="UP000218505"/>
    </source>
</evidence>
<evidence type="ECO:0000313" key="2">
    <source>
        <dbReference type="EMBL" id="ATE57612.1"/>
    </source>
</evidence>
<keyword evidence="1" id="KW-1133">Transmembrane helix</keyword>
<evidence type="ECO:0000256" key="1">
    <source>
        <dbReference type="SAM" id="Phobius"/>
    </source>
</evidence>
<keyword evidence="1" id="KW-0812">Transmembrane</keyword>
<name>A0A290ZF63_9PSEU</name>
<dbReference type="AlphaFoldDB" id="A0A290ZF63"/>
<dbReference type="EMBL" id="CP023445">
    <property type="protein sequence ID" value="ATE57612.1"/>
    <property type="molecule type" value="Genomic_DNA"/>
</dbReference>
<keyword evidence="3" id="KW-1185">Reference proteome</keyword>
<proteinExistence type="predicted"/>
<sequence>MEQQVVISDCAVLLARGVPTVLPPVNAATIRTDGRGRAHDDRTPLGTWRAPEARQVALPSDRSGLHGLHVTPGAARDLPGAAASSGGVVALLDGRAPDAADNARTALAPLAWKLQSHHVGVADLSEEAGQYRQVRGGLFAGALLTPPLAAGSLPVVALEQIEERRRPLAVLAAVATGAGLGALLLGVIERPVELDRVGTAEHSGLALVLGPLVTALTLPSTLPSLRKATGALGVRAG</sequence>
<reference evidence="2" key="1">
    <citation type="submission" date="2017-09" db="EMBL/GenBank/DDBJ databases">
        <title>Complete Genome Sequence of ansamitocin-producing Bacterium Actinosynnema pretiosum X47.</title>
        <authorList>
            <person name="Cao G."/>
            <person name="Zong G."/>
            <person name="Zhong C."/>
            <person name="Fu J."/>
        </authorList>
    </citation>
    <scope>NUCLEOTIDE SEQUENCE [LARGE SCALE GENOMIC DNA]</scope>
    <source>
        <strain evidence="2">X47</strain>
    </source>
</reference>